<protein>
    <recommendedName>
        <fullName evidence="3">Methyltransferase</fullName>
    </recommendedName>
</protein>
<comment type="caution">
    <text evidence="1">The sequence shown here is derived from an EMBL/GenBank/DDBJ whole genome shotgun (WGS) entry which is preliminary data.</text>
</comment>
<evidence type="ECO:0008006" key="3">
    <source>
        <dbReference type="Google" id="ProtNLM"/>
    </source>
</evidence>
<sequence length="83" mass="9420">MHKILVEIYNPASNNTYDVFIPLKSPVYEVVYLLTHTISDLSQGHYKATEQSVLCDRMTGNVFDINMTIEELGLKNGSKLMLL</sequence>
<evidence type="ECO:0000313" key="1">
    <source>
        <dbReference type="EMBL" id="NYE09281.1"/>
    </source>
</evidence>
<name>A0A852TMA6_9BACI</name>
<evidence type="ECO:0000313" key="2">
    <source>
        <dbReference type="Proteomes" id="UP000548423"/>
    </source>
</evidence>
<organism evidence="1 2">
    <name type="scientific">Neobacillus niacini</name>
    <dbReference type="NCBI Taxonomy" id="86668"/>
    <lineage>
        <taxon>Bacteria</taxon>
        <taxon>Bacillati</taxon>
        <taxon>Bacillota</taxon>
        <taxon>Bacilli</taxon>
        <taxon>Bacillales</taxon>
        <taxon>Bacillaceae</taxon>
        <taxon>Neobacillus</taxon>
    </lineage>
</organism>
<proteinExistence type="predicted"/>
<accession>A0A852TMA6</accession>
<gene>
    <name evidence="1" type="ORF">F4694_006152</name>
</gene>
<reference evidence="2" key="2">
    <citation type="submission" date="2020-08" db="EMBL/GenBank/DDBJ databases">
        <title>The Agave Microbiome: Exploring the role of microbial communities in plant adaptations to desert environments.</title>
        <authorList>
            <person name="Partida-Martinez L.P."/>
        </authorList>
    </citation>
    <scope>NUCLEOTIDE SEQUENCE [LARGE SCALE GENOMIC DNA]</scope>
    <source>
        <strain evidence="2">AT2.8</strain>
    </source>
</reference>
<dbReference type="EMBL" id="JACCBX010000020">
    <property type="protein sequence ID" value="NYE09281.1"/>
    <property type="molecule type" value="Genomic_DNA"/>
</dbReference>
<reference evidence="2" key="1">
    <citation type="submission" date="2020-07" db="EMBL/GenBank/DDBJ databases">
        <authorList>
            <person name="Partida-Martinez L."/>
            <person name="Huntemann M."/>
            <person name="Clum A."/>
            <person name="Wang J."/>
            <person name="Palaniappan K."/>
            <person name="Ritter S."/>
            <person name="Chen I.-M."/>
            <person name="Stamatis D."/>
            <person name="Reddy T."/>
            <person name="O'Malley R."/>
            <person name="Daum C."/>
            <person name="Shapiro N."/>
            <person name="Ivanova N."/>
            <person name="Kyrpides N."/>
            <person name="Woyke T."/>
        </authorList>
    </citation>
    <scope>NUCLEOTIDE SEQUENCE [LARGE SCALE GENOMIC DNA]</scope>
    <source>
        <strain evidence="2">AT2.8</strain>
    </source>
</reference>
<dbReference type="Proteomes" id="UP000548423">
    <property type="component" value="Unassembled WGS sequence"/>
</dbReference>
<dbReference type="AlphaFoldDB" id="A0A852TMA6"/>